<dbReference type="PANTHER" id="PTHR35675">
    <property type="entry name" value="HYPOTHETICAL PROTEIN LOC100362216"/>
    <property type="match status" value="1"/>
</dbReference>
<dbReference type="KEGG" id="xtr:100498583"/>
<evidence type="ECO:0000313" key="2">
    <source>
        <dbReference type="Ensembl" id="ENSXETP00000059536"/>
    </source>
</evidence>
<feature type="region of interest" description="Disordered" evidence="1">
    <location>
        <begin position="160"/>
        <end position="180"/>
    </location>
</feature>
<feature type="region of interest" description="Disordered" evidence="1">
    <location>
        <begin position="47"/>
        <end position="103"/>
    </location>
</feature>
<name>A0A6I8PVQ3_XENTR</name>
<dbReference type="Ensembl" id="ENSXETT00000060483">
    <property type="protein sequence ID" value="ENSXETP00000059536"/>
    <property type="gene ID" value="ENSXETG00000033960"/>
</dbReference>
<organism evidence="2">
    <name type="scientific">Xenopus tropicalis</name>
    <name type="common">Western clawed frog</name>
    <name type="synonym">Silurana tropicalis</name>
    <dbReference type="NCBI Taxonomy" id="8364"/>
    <lineage>
        <taxon>Eukaryota</taxon>
        <taxon>Metazoa</taxon>
        <taxon>Chordata</taxon>
        <taxon>Craniata</taxon>
        <taxon>Vertebrata</taxon>
        <taxon>Euteleostomi</taxon>
        <taxon>Amphibia</taxon>
        <taxon>Batrachia</taxon>
        <taxon>Anura</taxon>
        <taxon>Pipoidea</taxon>
        <taxon>Pipidae</taxon>
        <taxon>Xenopodinae</taxon>
        <taxon>Xenopus</taxon>
        <taxon>Silurana</taxon>
    </lineage>
</organism>
<evidence type="ECO:0000256" key="1">
    <source>
        <dbReference type="SAM" id="MobiDB-lite"/>
    </source>
</evidence>
<gene>
    <name evidence="5" type="primary">c5h2orf72</name>
    <name evidence="2 4" type="synonym">c2orf72</name>
</gene>
<evidence type="ECO:0000313" key="3">
    <source>
        <dbReference type="Proteomes" id="UP000008143"/>
    </source>
</evidence>
<keyword evidence="3" id="KW-1185">Reference proteome</keyword>
<dbReference type="AlphaFoldDB" id="A0A6I8PVQ3"/>
<reference evidence="2" key="2">
    <citation type="submission" date="2020-05" db="UniProtKB">
        <authorList>
            <consortium name="Ensembl"/>
        </authorList>
    </citation>
    <scope>IDENTIFICATION</scope>
</reference>
<accession>A0A6I8PVQ3</accession>
<protein>
    <submittedName>
        <fullName evidence="2">Chromosome 2 open reading frame 72</fullName>
    </submittedName>
    <submittedName>
        <fullName evidence="4">Uncharacterized protein C2orf72 homolog</fullName>
    </submittedName>
</protein>
<evidence type="ECO:0000313" key="5">
    <source>
        <dbReference type="Xenbase" id="XB-GENE-22068094"/>
    </source>
</evidence>
<dbReference type="OrthoDB" id="9909567at2759"/>
<dbReference type="RefSeq" id="XP_002937397.3">
    <property type="nucleotide sequence ID" value="XM_002937351.5"/>
</dbReference>
<dbReference type="Xenbase" id="XB-GENE-22068094">
    <property type="gene designation" value="c5h2orf72"/>
</dbReference>
<sequence length="289" mass="31819">MARDSTESRFRQALEELGGPQNVLLIGELWDRAQSRDLLESFLQTVFPGEKKEGVGNPNSKDPHDTHRGSQEPDSNGSREQPAESTGPKEAKTKPHCNNHQSSPDRALRFPLVFFLCRAESLRLRESRRQLREIFKDLRERTRGGAAVIGVIVPPGRAIASGEEQSDGYGEANSGGPAPDSVRQDVACLLSLLQSVFPPGSQGGWEVRAAAFTQGQDETRKDVQNVACEALAAADVNKSQRLQTKFQCLPWIRSKKKRNPVEKGNIEDGTALNVIRYPNGECTENSTDT</sequence>
<reference evidence="2" key="1">
    <citation type="journal article" date="2010" name="Science">
        <title>The genome of the Western clawed frog Xenopus tropicalis.</title>
        <authorList>
            <person name="Hellsten U."/>
            <person name="Harland R.M."/>
            <person name="Gilchrist M.J."/>
            <person name="Hendrix D."/>
            <person name="Jurka J."/>
            <person name="Kapitonov V."/>
            <person name="Ovcharenko I."/>
            <person name="Putnam N.H."/>
            <person name="Shu S."/>
            <person name="Taher L."/>
            <person name="Blitz I.L."/>
            <person name="Blumberg B."/>
            <person name="Dichmann D.S."/>
            <person name="Dubchak I."/>
            <person name="Amaya E."/>
            <person name="Detter J.C."/>
            <person name="Fletcher R."/>
            <person name="Gerhard D.S."/>
            <person name="Goodstein D."/>
            <person name="Graves T."/>
            <person name="Grigoriev I.V."/>
            <person name="Grimwood J."/>
            <person name="Kawashima T."/>
            <person name="Lindquist E."/>
            <person name="Lucas S.M."/>
            <person name="Mead P.E."/>
            <person name="Mitros T."/>
            <person name="Ogino H."/>
            <person name="Ohta Y."/>
            <person name="Poliakov A.V."/>
            <person name="Pollet N."/>
            <person name="Robert J."/>
            <person name="Salamov A."/>
            <person name="Sater A.K."/>
            <person name="Schmutz J."/>
            <person name="Terry A."/>
            <person name="Vize P.D."/>
            <person name="Warren W.C."/>
            <person name="Wells D."/>
            <person name="Wills A."/>
            <person name="Wilson R.K."/>
            <person name="Zimmerman L.B."/>
            <person name="Zorn A.M."/>
            <person name="Grainger R."/>
            <person name="Grammer T."/>
            <person name="Khokha M.K."/>
            <person name="Richardson P.M."/>
            <person name="Rokhsar D.S."/>
        </authorList>
    </citation>
    <scope>NUCLEOTIDE SEQUENCE [LARGE SCALE GENOMIC DNA]</scope>
    <source>
        <strain evidence="2">Nigerian</strain>
    </source>
</reference>
<reference evidence="4" key="3">
    <citation type="submission" date="2025-04" db="UniProtKB">
        <authorList>
            <consortium name="RefSeq"/>
        </authorList>
    </citation>
    <scope>IDENTIFICATION</scope>
    <source>
        <strain evidence="4">Nigerian</strain>
        <tissue evidence="4">Liver and blood</tissue>
    </source>
</reference>
<dbReference type="Bgee" id="ENSXETG00000033960">
    <property type="expression patterns" value="Expressed in liver and 12 other cell types or tissues"/>
</dbReference>
<dbReference type="PANTHER" id="PTHR35675:SF1">
    <property type="entry name" value="RIKEN CDNA 2810459M11 GENE"/>
    <property type="match status" value="1"/>
</dbReference>
<proteinExistence type="predicted"/>
<dbReference type="Proteomes" id="UP000008143">
    <property type="component" value="Chromosome 5"/>
</dbReference>
<feature type="compositionally biased region" description="Basic and acidic residues" evidence="1">
    <location>
        <begin position="61"/>
        <end position="71"/>
    </location>
</feature>
<evidence type="ECO:0000313" key="4">
    <source>
        <dbReference type="RefSeq" id="XP_002937397.3"/>
    </source>
</evidence>
<dbReference type="AGR" id="Xenbase:XB-GENE-22068094"/>